<organism evidence="2 3">
    <name type="scientific">Drosophila hydei</name>
    <name type="common">Fruit fly</name>
    <dbReference type="NCBI Taxonomy" id="7224"/>
    <lineage>
        <taxon>Eukaryota</taxon>
        <taxon>Metazoa</taxon>
        <taxon>Ecdysozoa</taxon>
        <taxon>Arthropoda</taxon>
        <taxon>Hexapoda</taxon>
        <taxon>Insecta</taxon>
        <taxon>Pterygota</taxon>
        <taxon>Neoptera</taxon>
        <taxon>Endopterygota</taxon>
        <taxon>Diptera</taxon>
        <taxon>Brachycera</taxon>
        <taxon>Muscomorpha</taxon>
        <taxon>Ephydroidea</taxon>
        <taxon>Drosophilidae</taxon>
        <taxon>Drosophila</taxon>
    </lineage>
</organism>
<dbReference type="OrthoDB" id="7762739at2759"/>
<dbReference type="KEGG" id="dhe:111597248"/>
<feature type="region of interest" description="Disordered" evidence="1">
    <location>
        <begin position="1042"/>
        <end position="1075"/>
    </location>
</feature>
<feature type="compositionally biased region" description="Basic and acidic residues" evidence="1">
    <location>
        <begin position="1323"/>
        <end position="1337"/>
    </location>
</feature>
<evidence type="ECO:0000313" key="2">
    <source>
        <dbReference type="Proteomes" id="UP000504633"/>
    </source>
</evidence>
<feature type="region of interest" description="Disordered" evidence="1">
    <location>
        <begin position="1310"/>
        <end position="1337"/>
    </location>
</feature>
<feature type="region of interest" description="Disordered" evidence="1">
    <location>
        <begin position="1"/>
        <end position="24"/>
    </location>
</feature>
<feature type="compositionally biased region" description="Basic and acidic residues" evidence="1">
    <location>
        <begin position="1049"/>
        <end position="1069"/>
    </location>
</feature>
<feature type="region of interest" description="Disordered" evidence="1">
    <location>
        <begin position="1482"/>
        <end position="1503"/>
    </location>
</feature>
<reference evidence="3" key="1">
    <citation type="submission" date="2025-08" db="UniProtKB">
        <authorList>
            <consortium name="RefSeq"/>
        </authorList>
    </citation>
    <scope>IDENTIFICATION</scope>
    <source>
        <strain evidence="3">15085-1641.00</strain>
        <tissue evidence="3">Whole body</tissue>
    </source>
</reference>
<dbReference type="OMA" id="QNLPMGN"/>
<proteinExistence type="predicted"/>
<feature type="region of interest" description="Disordered" evidence="1">
    <location>
        <begin position="626"/>
        <end position="651"/>
    </location>
</feature>
<feature type="compositionally biased region" description="Polar residues" evidence="1">
    <location>
        <begin position="1482"/>
        <end position="1502"/>
    </location>
</feature>
<dbReference type="RefSeq" id="XP_023167616.2">
    <property type="nucleotide sequence ID" value="XM_023311848.2"/>
</dbReference>
<keyword evidence="2" id="KW-1185">Reference proteome</keyword>
<protein>
    <submittedName>
        <fullName evidence="3">Uncharacterized protein LOC111597248</fullName>
    </submittedName>
</protein>
<feature type="compositionally biased region" description="Basic residues" evidence="1">
    <location>
        <begin position="1"/>
        <end position="14"/>
    </location>
</feature>
<accession>A0A6J1LNR3</accession>
<feature type="compositionally biased region" description="Basic and acidic residues" evidence="1">
    <location>
        <begin position="771"/>
        <end position="791"/>
    </location>
</feature>
<dbReference type="Proteomes" id="UP000504633">
    <property type="component" value="Unplaced"/>
</dbReference>
<feature type="region of interest" description="Disordered" evidence="1">
    <location>
        <begin position="754"/>
        <end position="791"/>
    </location>
</feature>
<gene>
    <name evidence="3" type="primary">LOC111597248</name>
</gene>
<feature type="compositionally biased region" description="Basic and acidic residues" evidence="1">
    <location>
        <begin position="626"/>
        <end position="636"/>
    </location>
</feature>
<dbReference type="GeneID" id="111597248"/>
<sequence>MNKKKARSSLKKVAKQQDEELAPVRTKRRISFSGKKFIREFDTTEKARDYDNSYEISDHTNGEDISGQSHGTVAASVLQSTAQIYMTNEMDKENALPDSLIQSNASVLEYNSQLSDFTFKLQTSINVTLLPDELKRYRQRTESPTRLEQAASDSLSLNEIEREKLRENSVYKMPVFEKTMDLMPETLAYAGLEPKPLEKVNMQKHIVSGDISVGTKKEAEVNQKTMVFENKDITCDFSDIEPAEMFEDGAKLTQENVSMDMAEKDYMNYLPDDSTLSSPLIPLDVISENGISKKLNFRQLNDALNSGRIQLFPNGPRTPTTDRKAKQRFWHGLEQQPMEEEVPNREMIKPRSTINFNESMMVSPVAPEKSEAKLVAAAQNADPPVKAKNSLNAKRNYRFSQADELMLDNTNFLVNAKMGDETHSRNSSKCSSRRETTYDNTAMEFDDLEKREAAVKAALEGAKHKQTMHHFEPMEQDDFSSPGKNAKSDLTMPPVVQQSIQIDLSPQATLPAQHRSKPRSTLLMAEPIEEEQPKYETAASKKEFNVRRRQTLHLAEPIDPVQELQSNEQQYNNRQQTLHVVDFMEEDSFGLKDDINSQTAANAALVKLNSNKQRQTLHMTEPIEEESLKHQHESKSQIHASTSVLEKDVSRRRQSIHLPEPIEEDSFCAPTAAPKEVRQNKNRHTMHMSEFIETDYGQTRTADPEGIQQYTRRRQTLLLSESIEEISVQLQREVQLQPKSNAVDFQCSRRRQTLHMADPIEEDSYCATSKAGDRQRDQLQSDKPVDKDNVKPQEEIMAQSARIQGDPQYNRRRQTVLMADPIEDDSMCSTSTAAEQQRNEHKKRRQTLHRADDIEEDSFYSKSIAAKQHAIDECNRRRQTLLQDDPIEEDSICSASTALKQHQPRLQNENSVKEAGSNLDLQCYKRRQTLHVDDPIEEDSFCLTSTSANQHKHNLQRDATIKEDILKSEQNIKEQSAAPKTNLECIQRRQTLHLPEPIEEDSICSTSNAAKLQWDECNRRRQTLHQADPIVEDSCYSISTAANSQRVATSEDKSLKPEEKKNMASDGRRKTTILADPIEEDSYTLTSLSANLHRHTLQKAEPIEEVILKSKKEIRQQTYDFKVNSRRQTTHLADPIEEDSFCSSSNAANKQRRNAAIEQDISNQGKQPDVDQVGLQAYRPRQTLHVVDPMEEDSFCSKSTAVSKDNPCSKDRKTMLIPEAIDVDMNFSSTHSVAPAKKGSIKHRQTLLLSESIQEDNKSTNCNQLPNLTLNLSDGIDEVMSNADKTTKQQSASVVDQYDNRSRQTHLLKDASEADASCVQSKTKAETMQLERKPRHTQYKEEAMDVEMSNVESTDQCYSRPRPKLKNDLLRKALDKENVFINTRLETPEMNKKRQMFALTPGRSMIEFEDLENDCKIKTPAAKTACRSIYQAIDMELDMDTSNYVTPEKKTSFNGKRIPIHLTPNLPDPKKRSMHRHLNIDQENTSQPESETSLQNVEQVDQPTHRSRISALCQTLKSPCRETEQLDGTVQMVRAQMMRQTSTHGMEIAHLIEHKRKTDVYEDNPITISDVSSHFKSQRELAKETSIESRSSNERSNKSYATAHKKFINLSGDTIIFTNAEDLNDNWDTEIDKTRLSLVSTLLDEADDEEMQAANSSHLDLEANETCLGQPAMAGAEDACKKCKHCRRSMDRTRARKSVEETFELPAWPDLDVQLERLKRLRQKPRISDVHKYWELKKLGQNSDDDDDEKSESECDSRNTSRLNIPQMLDMFNSRWEEYIQSCPKPKPVESFAECLKTSLQAELPNWIFDCNLQVYRTYIFSHRKITTFKIYIDFEPLDFLETKIHVSSIQLKSKSVGPTPLLNAFEQLIDFQLKLNLPLNLDRLLDGNDVTDLVKFLKHIDEVCLKIYNICRKMQLIVITAQARLLSDSNRIIVRKTVRKSIKKDDEAYARTERNNFKIRIGNVQEISFEDILQPPLYHFDERIRFLPKGIEFLEAFLQNPEQYLKQNVEYNK</sequence>
<name>A0A6J1LNR3_DROHY</name>
<evidence type="ECO:0000313" key="3">
    <source>
        <dbReference type="RefSeq" id="XP_023167616.2"/>
    </source>
</evidence>
<evidence type="ECO:0000256" key="1">
    <source>
        <dbReference type="SAM" id="MobiDB-lite"/>
    </source>
</evidence>